<reference evidence="1" key="1">
    <citation type="submission" date="2020-03" db="EMBL/GenBank/DDBJ databases">
        <title>The deep terrestrial virosphere.</title>
        <authorList>
            <person name="Holmfeldt K."/>
            <person name="Nilsson E."/>
            <person name="Simone D."/>
            <person name="Lopez-Fernandez M."/>
            <person name="Wu X."/>
            <person name="de Brujin I."/>
            <person name="Lundin D."/>
            <person name="Andersson A."/>
            <person name="Bertilsson S."/>
            <person name="Dopson M."/>
        </authorList>
    </citation>
    <scope>NUCLEOTIDE SEQUENCE</scope>
    <source>
        <strain evidence="1">MM415B02153</strain>
    </source>
</reference>
<dbReference type="EMBL" id="MT142607">
    <property type="protein sequence ID" value="QJA85975.1"/>
    <property type="molecule type" value="Genomic_DNA"/>
</dbReference>
<organism evidence="1">
    <name type="scientific">viral metagenome</name>
    <dbReference type="NCBI Taxonomy" id="1070528"/>
    <lineage>
        <taxon>unclassified sequences</taxon>
        <taxon>metagenomes</taxon>
        <taxon>organismal metagenomes</taxon>
    </lineage>
</organism>
<dbReference type="AlphaFoldDB" id="A0A6M3KXD7"/>
<sequence>MTLEALSDLDVAFGWDGSQSGVADLKSVLQEIQGLQITVASGVGTGGVGMTVSGITTDDTILAAWELPTGAPTATTLVNRTASTYVSAADTVKCNEALDTASLFMVVWMDKTGR</sequence>
<evidence type="ECO:0000313" key="1">
    <source>
        <dbReference type="EMBL" id="QJA85975.1"/>
    </source>
</evidence>
<evidence type="ECO:0008006" key="2">
    <source>
        <dbReference type="Google" id="ProtNLM"/>
    </source>
</evidence>
<protein>
    <recommendedName>
        <fullName evidence="2">Tail protein</fullName>
    </recommendedName>
</protein>
<proteinExistence type="predicted"/>
<gene>
    <name evidence="1" type="ORF">MM415B02153_0004</name>
</gene>
<accession>A0A6M3KXD7</accession>
<name>A0A6M3KXD7_9ZZZZ</name>